<dbReference type="InterPro" id="IPR000270">
    <property type="entry name" value="PB1_dom"/>
</dbReference>
<dbReference type="SUPFAM" id="SSF48452">
    <property type="entry name" value="TPR-like"/>
    <property type="match status" value="1"/>
</dbReference>
<proteinExistence type="predicted"/>
<feature type="compositionally biased region" description="Basic and acidic residues" evidence="4">
    <location>
        <begin position="238"/>
        <end position="282"/>
    </location>
</feature>
<dbReference type="PANTHER" id="PTHR46183:SF4">
    <property type="entry name" value="PROTEIN PHOX4"/>
    <property type="match status" value="1"/>
</dbReference>
<reference evidence="6" key="1">
    <citation type="journal article" date="2014" name="Nat. Commun.">
        <title>The emerging biofuel crop Camelina sativa retains a highly undifferentiated hexaploid genome structure.</title>
        <authorList>
            <person name="Kagale S."/>
            <person name="Koh C."/>
            <person name="Nixon J."/>
            <person name="Bollina V."/>
            <person name="Clarke W.E."/>
            <person name="Tuteja R."/>
            <person name="Spillane C."/>
            <person name="Robinson S.J."/>
            <person name="Links M.G."/>
            <person name="Clarke C."/>
            <person name="Higgins E.E."/>
            <person name="Huebert T."/>
            <person name="Sharpe A.G."/>
            <person name="Parkin I.A."/>
        </authorList>
    </citation>
    <scope>NUCLEOTIDE SEQUENCE [LARGE SCALE GENOMIC DNA]</scope>
    <source>
        <strain evidence="6">cv. DH55</strain>
    </source>
</reference>
<dbReference type="GeneID" id="104730068"/>
<evidence type="ECO:0000313" key="6">
    <source>
        <dbReference type="Proteomes" id="UP000694864"/>
    </source>
</evidence>
<dbReference type="Proteomes" id="UP000694864">
    <property type="component" value="Chromosome 12"/>
</dbReference>
<dbReference type="Pfam" id="PF00564">
    <property type="entry name" value="PB1"/>
    <property type="match status" value="1"/>
</dbReference>
<dbReference type="Gene3D" id="3.10.20.90">
    <property type="entry name" value="Phosphatidylinositol 3-kinase Catalytic Subunit, Chain A, domain 1"/>
    <property type="match status" value="1"/>
</dbReference>
<feature type="domain" description="PB1" evidence="5">
    <location>
        <begin position="328"/>
        <end position="407"/>
    </location>
</feature>
<evidence type="ECO:0000313" key="7">
    <source>
        <dbReference type="RefSeq" id="XP_010447442.1"/>
    </source>
</evidence>
<keyword evidence="2 3" id="KW-0802">TPR repeat</keyword>
<keyword evidence="1" id="KW-0677">Repeat</keyword>
<dbReference type="InterPro" id="IPR053793">
    <property type="entry name" value="PB1-like"/>
</dbReference>
<dbReference type="Gene3D" id="1.25.40.10">
    <property type="entry name" value="Tetratricopeptide repeat domain"/>
    <property type="match status" value="2"/>
</dbReference>
<protein>
    <submittedName>
        <fullName evidence="7">Uncharacterized protein LOC104730068</fullName>
    </submittedName>
</protein>
<evidence type="ECO:0000256" key="1">
    <source>
        <dbReference type="ARBA" id="ARBA00022737"/>
    </source>
</evidence>
<accession>A0ABM0UWP0</accession>
<feature type="repeat" description="TPR" evidence="3">
    <location>
        <begin position="48"/>
        <end position="81"/>
    </location>
</feature>
<feature type="region of interest" description="Disordered" evidence="4">
    <location>
        <begin position="1"/>
        <end position="30"/>
    </location>
</feature>
<feature type="region of interest" description="Disordered" evidence="4">
    <location>
        <begin position="231"/>
        <end position="298"/>
    </location>
</feature>
<dbReference type="SMART" id="SM00666">
    <property type="entry name" value="PB1"/>
    <property type="match status" value="1"/>
</dbReference>
<dbReference type="SMART" id="SM00028">
    <property type="entry name" value="TPR"/>
    <property type="match status" value="4"/>
</dbReference>
<evidence type="ECO:0000256" key="4">
    <source>
        <dbReference type="SAM" id="MobiDB-lite"/>
    </source>
</evidence>
<dbReference type="InterPro" id="IPR044517">
    <property type="entry name" value="PHOX1-4"/>
</dbReference>
<feature type="region of interest" description="Disordered" evidence="4">
    <location>
        <begin position="202"/>
        <end position="221"/>
    </location>
</feature>
<gene>
    <name evidence="7" type="primary">LOC104730068</name>
</gene>
<keyword evidence="6" id="KW-1185">Reference proteome</keyword>
<evidence type="ECO:0000256" key="3">
    <source>
        <dbReference type="PROSITE-ProRule" id="PRU00339"/>
    </source>
</evidence>
<evidence type="ECO:0000259" key="5">
    <source>
        <dbReference type="PROSITE" id="PS51745"/>
    </source>
</evidence>
<dbReference type="PROSITE" id="PS50005">
    <property type="entry name" value="TPR"/>
    <property type="match status" value="1"/>
</dbReference>
<dbReference type="SUPFAM" id="SSF54277">
    <property type="entry name" value="CAD &amp; PB1 domains"/>
    <property type="match status" value="1"/>
</dbReference>
<name>A0ABM0UWP0_CAMSA</name>
<dbReference type="InterPro" id="IPR011990">
    <property type="entry name" value="TPR-like_helical_dom_sf"/>
</dbReference>
<dbReference type="RefSeq" id="XP_010447442.1">
    <property type="nucleotide sequence ID" value="XM_010449140.2"/>
</dbReference>
<reference evidence="7" key="2">
    <citation type="submission" date="2025-08" db="UniProtKB">
        <authorList>
            <consortium name="RefSeq"/>
        </authorList>
    </citation>
    <scope>IDENTIFICATION</scope>
    <source>
        <tissue evidence="7">Leaf</tissue>
    </source>
</reference>
<sequence>MGKPTAKKKNPETPKDASGGGGGKSGKTYHRSTSRAFDEDMEIFISRALELKEEGNKLFQKRDHEGAMLSFDKALKLLPKEHIDVAYLRTSMASCYMQMGLGEYPNAISECNLALEASPRYSKALLRRSRCYEALNKLDYAFRDARIVLNMEPENVSANEIFDRVKKVLVDKGVDVDEMEKSFVDVQPVGAARLKKIVKERLRNQKKKKKSGGKDEELKINRGVVDSPKLVDMVESPKLVDKANEAESRNKPKEEKSDKLDIDGKTGGNREDKKTSFKGDKGQKKKSGGNKAREERKLEDKVVVMDKEVIATEIVEGGGNKKEEATVTRTVKLVHGDDIRWAQLPLDSSVRLVRDVIRDRFPALRGFLIKYRDTEGDLVTITTTDELRLAASTHDKLGSLRLYIAEVNPDQEPTYDVMNNSESTDKVSKRLSSFADNGSVGEYMGSDKASMCFENWIYQFAQLFKNHVGFDSDSYLDLHNLGMKLYTDAMEDAVTGEDAQGLFEIAAEKFQEMGALALFNWGNVHMSKARKQVCFPEDASREAIIEAVEAAFVWTKKEYNKAAEKYEEAVKVKPDFYEALLALGQEQFEQAKLCWYHALKSKVDLESEASQEVLTLYNKAEDSMERGMQIWEEMEERRLNGISKLDKHKNMLQKMELDELFSEASEEESVEQAANMSSQINLLWGSLLYERSIVEYKLGLPTWDECLEVAVEKFELAGASATDIAVMIKNHCSSEGALEGMGFKIDEIVQAWNEMYDAKRWQMGVPSFRLEPMFRRRAPKLHDILENVFSGPA</sequence>
<organism evidence="6 7">
    <name type="scientific">Camelina sativa</name>
    <name type="common">False flax</name>
    <name type="synonym">Myagrum sativum</name>
    <dbReference type="NCBI Taxonomy" id="90675"/>
    <lineage>
        <taxon>Eukaryota</taxon>
        <taxon>Viridiplantae</taxon>
        <taxon>Streptophyta</taxon>
        <taxon>Embryophyta</taxon>
        <taxon>Tracheophyta</taxon>
        <taxon>Spermatophyta</taxon>
        <taxon>Magnoliopsida</taxon>
        <taxon>eudicotyledons</taxon>
        <taxon>Gunneridae</taxon>
        <taxon>Pentapetalae</taxon>
        <taxon>rosids</taxon>
        <taxon>malvids</taxon>
        <taxon>Brassicales</taxon>
        <taxon>Brassicaceae</taxon>
        <taxon>Camelineae</taxon>
        <taxon>Camelina</taxon>
    </lineage>
</organism>
<dbReference type="CDD" id="cd05992">
    <property type="entry name" value="PB1"/>
    <property type="match status" value="1"/>
</dbReference>
<dbReference type="InterPro" id="IPR019734">
    <property type="entry name" value="TPR_rpt"/>
</dbReference>
<dbReference type="PANTHER" id="PTHR46183">
    <property type="entry name" value="PROTEIN CLMP1"/>
    <property type="match status" value="1"/>
</dbReference>
<evidence type="ECO:0000256" key="2">
    <source>
        <dbReference type="ARBA" id="ARBA00022803"/>
    </source>
</evidence>
<dbReference type="PROSITE" id="PS51745">
    <property type="entry name" value="PB1"/>
    <property type="match status" value="1"/>
</dbReference>